<feature type="transmembrane region" description="Helical" evidence="1">
    <location>
        <begin position="340"/>
        <end position="359"/>
    </location>
</feature>
<dbReference type="Proteomes" id="UP001272242">
    <property type="component" value="Unassembled WGS sequence"/>
</dbReference>
<evidence type="ECO:0000313" key="2">
    <source>
        <dbReference type="EMBL" id="MDY3558941.1"/>
    </source>
</evidence>
<keyword evidence="1" id="KW-1133">Transmembrane helix</keyword>
<feature type="transmembrane region" description="Helical" evidence="1">
    <location>
        <begin position="195"/>
        <end position="213"/>
    </location>
</feature>
<evidence type="ECO:0000256" key="1">
    <source>
        <dbReference type="SAM" id="Phobius"/>
    </source>
</evidence>
<feature type="transmembrane region" description="Helical" evidence="1">
    <location>
        <begin position="172"/>
        <end position="189"/>
    </location>
</feature>
<dbReference type="EMBL" id="JAXBLV010000066">
    <property type="protein sequence ID" value="MDY3558941.1"/>
    <property type="molecule type" value="Genomic_DNA"/>
</dbReference>
<keyword evidence="1" id="KW-0812">Transmembrane</keyword>
<feature type="transmembrane region" description="Helical" evidence="1">
    <location>
        <begin position="145"/>
        <end position="165"/>
    </location>
</feature>
<gene>
    <name evidence="2" type="ORF">R5W23_006117</name>
</gene>
<organism evidence="2 3">
    <name type="scientific">Gemmata algarum</name>
    <dbReference type="NCBI Taxonomy" id="2975278"/>
    <lineage>
        <taxon>Bacteria</taxon>
        <taxon>Pseudomonadati</taxon>
        <taxon>Planctomycetota</taxon>
        <taxon>Planctomycetia</taxon>
        <taxon>Gemmatales</taxon>
        <taxon>Gemmataceae</taxon>
        <taxon>Gemmata</taxon>
    </lineage>
</organism>
<feature type="transmembrane region" description="Helical" evidence="1">
    <location>
        <begin position="275"/>
        <end position="296"/>
    </location>
</feature>
<feature type="transmembrane region" description="Helical" evidence="1">
    <location>
        <begin position="220"/>
        <end position="238"/>
    </location>
</feature>
<comment type="caution">
    <text evidence="2">The sequence shown here is derived from an EMBL/GenBank/DDBJ whole genome shotgun (WGS) entry which is preliminary data.</text>
</comment>
<sequence length="452" mass="48598">MSQTYAPPPPATSEAHRPLRRVLLAVWAVLTLAALAFVATIGTNAPYADEWEFVPALLGDEPAGEWLWRQHNEHRMPLPRLVVLICFKLTHDFRTGMFLQIAMLSALALGLMRLAGELRGRSHWADAFFPVSLLHIGHWENFVMGYQVCFVLFATLSTLLAVVALRITRANAFRLGALAALLLMLLALTNGSGLVLVPPVGAWLVFVAVSLWREGKKGQAILLLALTALPVVYVAAYFQGYHRPEHHPPPSTDAVRVATVTGEVLAMSLGMGLGAVWPLVAGGVIAVGTLTLARVLRGWKEPDQKLSGAGLIAVAAGVTGVALAIGVGRAGFEGWEDMGLWSRYSMLTWPLLGTAYLVWAKAGKKWVPITLCVAAALAFPGNTGTGMVNGGQVRADYNAIAADLAAGLSAEQITDASDPRRAFPRSHHGAQTERALRAIPLLRRDRIGIFAR</sequence>
<keyword evidence="3" id="KW-1185">Reference proteome</keyword>
<evidence type="ECO:0008006" key="4">
    <source>
        <dbReference type="Google" id="ProtNLM"/>
    </source>
</evidence>
<evidence type="ECO:0000313" key="3">
    <source>
        <dbReference type="Proteomes" id="UP001272242"/>
    </source>
</evidence>
<feature type="transmembrane region" description="Helical" evidence="1">
    <location>
        <begin position="308"/>
        <end position="328"/>
    </location>
</feature>
<proteinExistence type="predicted"/>
<keyword evidence="1" id="KW-0472">Membrane</keyword>
<protein>
    <recommendedName>
        <fullName evidence="4">Glycosyltransferase RgtA/B/C/D-like domain-containing protein</fullName>
    </recommendedName>
</protein>
<accession>A0ABU5EZ27</accession>
<feature type="transmembrane region" description="Helical" evidence="1">
    <location>
        <begin position="22"/>
        <end position="42"/>
    </location>
</feature>
<dbReference type="RefSeq" id="WP_320685794.1">
    <property type="nucleotide sequence ID" value="NZ_JAXBLV010000066.1"/>
</dbReference>
<reference evidence="3" key="1">
    <citation type="journal article" date="2023" name="Mar. Drugs">
        <title>Gemmata algarum, a Novel Planctomycete Isolated from an Algal Mat, Displays Antimicrobial Activity.</title>
        <authorList>
            <person name="Kumar G."/>
            <person name="Kallscheuer N."/>
            <person name="Kashif M."/>
            <person name="Ahamad S."/>
            <person name="Jagadeeshwari U."/>
            <person name="Pannikurungottu S."/>
            <person name="Haufschild T."/>
            <person name="Kabuu M."/>
            <person name="Sasikala C."/>
            <person name="Jogler C."/>
            <person name="Ramana C."/>
        </authorList>
    </citation>
    <scope>NUCLEOTIDE SEQUENCE [LARGE SCALE GENOMIC DNA]</scope>
    <source>
        <strain evidence="3">JC673</strain>
    </source>
</reference>
<name>A0ABU5EZ27_9BACT</name>